<name>A0A1Q5UJB4_9EURO</name>
<accession>A0A1Q5UJB4</accession>
<sequence>MNEEPSKKMPWHSNHWIKPITTRQVPTIIPIWVSQCELYRDTRVSRAVDTAVAALGQNRVDSIPDQCTSLCADRIAEVEDQVVPDTDDKTERSPWLEATR</sequence>
<dbReference type="AlphaFoldDB" id="A0A1Q5UJB4"/>
<proteinExistence type="predicted"/>
<protein>
    <submittedName>
        <fullName evidence="1">Uncharacterized protein</fullName>
    </submittedName>
</protein>
<dbReference type="Proteomes" id="UP000186955">
    <property type="component" value="Unassembled WGS sequence"/>
</dbReference>
<comment type="caution">
    <text evidence="1">The sequence shown here is derived from an EMBL/GenBank/DDBJ whole genome shotgun (WGS) entry which is preliminary data.</text>
</comment>
<dbReference type="EMBL" id="MNBE01000199">
    <property type="protein sequence ID" value="OKP12561.1"/>
    <property type="molecule type" value="Genomic_DNA"/>
</dbReference>
<gene>
    <name evidence="1" type="ORF">PENSUB_1800</name>
</gene>
<evidence type="ECO:0000313" key="2">
    <source>
        <dbReference type="Proteomes" id="UP000186955"/>
    </source>
</evidence>
<reference evidence="1 2" key="1">
    <citation type="submission" date="2016-10" db="EMBL/GenBank/DDBJ databases">
        <title>Genome sequence of the ascomycete fungus Penicillium subrubescens.</title>
        <authorList>
            <person name="De Vries R.P."/>
            <person name="Peng M."/>
            <person name="Dilokpimol A."/>
            <person name="Hilden K."/>
            <person name="Makela M.R."/>
            <person name="Grigoriev I."/>
            <person name="Riley R."/>
            <person name="Granchi Z."/>
        </authorList>
    </citation>
    <scope>NUCLEOTIDE SEQUENCE [LARGE SCALE GENOMIC DNA]</scope>
    <source>
        <strain evidence="1 2">CBS 132785</strain>
    </source>
</reference>
<keyword evidence="2" id="KW-1185">Reference proteome</keyword>
<organism evidence="1 2">
    <name type="scientific">Penicillium subrubescens</name>
    <dbReference type="NCBI Taxonomy" id="1316194"/>
    <lineage>
        <taxon>Eukaryota</taxon>
        <taxon>Fungi</taxon>
        <taxon>Dikarya</taxon>
        <taxon>Ascomycota</taxon>
        <taxon>Pezizomycotina</taxon>
        <taxon>Eurotiomycetes</taxon>
        <taxon>Eurotiomycetidae</taxon>
        <taxon>Eurotiales</taxon>
        <taxon>Aspergillaceae</taxon>
        <taxon>Penicillium</taxon>
    </lineage>
</organism>
<evidence type="ECO:0000313" key="1">
    <source>
        <dbReference type="EMBL" id="OKP12561.1"/>
    </source>
</evidence>